<feature type="transmembrane region" description="Helical" evidence="8">
    <location>
        <begin position="38"/>
        <end position="57"/>
    </location>
</feature>
<evidence type="ECO:0000256" key="5">
    <source>
        <dbReference type="ARBA" id="ARBA00022692"/>
    </source>
</evidence>
<evidence type="ECO:0000313" key="11">
    <source>
        <dbReference type="Proteomes" id="UP001596037"/>
    </source>
</evidence>
<keyword evidence="6 8" id="KW-1133">Transmembrane helix</keyword>
<comment type="similarity">
    <text evidence="2">Belongs to the CitM (TC 2.A.11) transporter family.</text>
</comment>
<organism evidence="10 11">
    <name type="scientific">Caenimonas terrae</name>
    <dbReference type="NCBI Taxonomy" id="696074"/>
    <lineage>
        <taxon>Bacteria</taxon>
        <taxon>Pseudomonadati</taxon>
        <taxon>Pseudomonadota</taxon>
        <taxon>Betaproteobacteria</taxon>
        <taxon>Burkholderiales</taxon>
        <taxon>Comamonadaceae</taxon>
        <taxon>Caenimonas</taxon>
    </lineage>
</organism>
<evidence type="ECO:0000256" key="1">
    <source>
        <dbReference type="ARBA" id="ARBA00004651"/>
    </source>
</evidence>
<keyword evidence="5 8" id="KW-0812">Transmembrane</keyword>
<feature type="transmembrane region" description="Helical" evidence="8">
    <location>
        <begin position="403"/>
        <end position="424"/>
    </location>
</feature>
<dbReference type="RefSeq" id="WP_376849925.1">
    <property type="nucleotide sequence ID" value="NZ_JBHSMF010000006.1"/>
</dbReference>
<evidence type="ECO:0000256" key="3">
    <source>
        <dbReference type="ARBA" id="ARBA00022448"/>
    </source>
</evidence>
<dbReference type="InterPro" id="IPR004680">
    <property type="entry name" value="Cit_transptr-like_dom"/>
</dbReference>
<evidence type="ECO:0000256" key="2">
    <source>
        <dbReference type="ARBA" id="ARBA00009843"/>
    </source>
</evidence>
<dbReference type="Pfam" id="PF03600">
    <property type="entry name" value="CitMHS"/>
    <property type="match status" value="1"/>
</dbReference>
<evidence type="ECO:0000256" key="6">
    <source>
        <dbReference type="ARBA" id="ARBA00022989"/>
    </source>
</evidence>
<comment type="subcellular location">
    <subcellularLocation>
        <location evidence="1">Cell membrane</location>
        <topology evidence="1">Multi-pass membrane protein</topology>
    </subcellularLocation>
</comment>
<dbReference type="EMBL" id="JBHSMF010000006">
    <property type="protein sequence ID" value="MFC5497850.1"/>
    <property type="molecule type" value="Genomic_DNA"/>
</dbReference>
<evidence type="ECO:0000313" key="10">
    <source>
        <dbReference type="EMBL" id="MFC5497850.1"/>
    </source>
</evidence>
<dbReference type="PANTHER" id="PTHR43302">
    <property type="entry name" value="TRANSPORTER ARSB-RELATED"/>
    <property type="match status" value="1"/>
</dbReference>
<evidence type="ECO:0000256" key="4">
    <source>
        <dbReference type="ARBA" id="ARBA00022475"/>
    </source>
</evidence>
<dbReference type="Proteomes" id="UP001596037">
    <property type="component" value="Unassembled WGS sequence"/>
</dbReference>
<dbReference type="InterPro" id="IPR000802">
    <property type="entry name" value="Arsenical_pump_ArsB"/>
</dbReference>
<keyword evidence="3" id="KW-0813">Transport</keyword>
<sequence length="428" mass="43576">MPLAFAVPAASGVNLATWSVAAVATAGVILRPWRVPEAVWALAGAVLLVLAGLLPWADAARAVGKGNDVYLFLGGMMVLAELARREGLFDYVAARAVQRADGSAGRLFALVYGVGVLVTVFMSNDATAVVLTPAVYAAAKKAGVKPLPYLFACALVANAASFVLPISNPANLVVFGDRLPALLPWLAQFIAPSLAAIAGTYFTLRLLHAGDLAGTVHGDIDVPPLTATGKLAFAGIGAVALALLAASAAGWPLGWPTLVASGAAAAAVLVRKRESPWVLLREVSWSVLLLVAALFVLVEALAATGVVQTLSAALQSAVAAAPRESAWGAGIAVAVLCNLMNNLPAGLVAGSVVAAADVPTFARSAIAVGIDLGPNLSVTGSLATILWLIAIRREGENVSAMHFLRVGAIVMPVSLLLALGALMLQNAF</sequence>
<feature type="transmembrane region" description="Helical" evidence="8">
    <location>
        <begin position="283"/>
        <end position="307"/>
    </location>
</feature>
<name>A0ABW0NBC5_9BURK</name>
<keyword evidence="11" id="KW-1185">Reference proteome</keyword>
<feature type="domain" description="Citrate transporter-like" evidence="9">
    <location>
        <begin position="32"/>
        <end position="356"/>
    </location>
</feature>
<feature type="transmembrane region" description="Helical" evidence="8">
    <location>
        <begin position="147"/>
        <end position="166"/>
    </location>
</feature>
<feature type="transmembrane region" description="Helical" evidence="8">
    <location>
        <begin position="253"/>
        <end position="271"/>
    </location>
</feature>
<feature type="transmembrane region" description="Helical" evidence="8">
    <location>
        <begin position="228"/>
        <end position="247"/>
    </location>
</feature>
<evidence type="ECO:0000256" key="7">
    <source>
        <dbReference type="ARBA" id="ARBA00023136"/>
    </source>
</evidence>
<protein>
    <submittedName>
        <fullName evidence="10">SLC13 family permease</fullName>
    </submittedName>
</protein>
<evidence type="ECO:0000259" key="9">
    <source>
        <dbReference type="Pfam" id="PF03600"/>
    </source>
</evidence>
<accession>A0ABW0NBC5</accession>
<reference evidence="11" key="1">
    <citation type="journal article" date="2019" name="Int. J. Syst. Evol. Microbiol.">
        <title>The Global Catalogue of Microorganisms (GCM) 10K type strain sequencing project: providing services to taxonomists for standard genome sequencing and annotation.</title>
        <authorList>
            <consortium name="The Broad Institute Genomics Platform"/>
            <consortium name="The Broad Institute Genome Sequencing Center for Infectious Disease"/>
            <person name="Wu L."/>
            <person name="Ma J."/>
        </authorList>
    </citation>
    <scope>NUCLEOTIDE SEQUENCE [LARGE SCALE GENOMIC DNA]</scope>
    <source>
        <strain evidence="11">CCUG 57401</strain>
    </source>
</reference>
<evidence type="ECO:0000256" key="8">
    <source>
        <dbReference type="SAM" id="Phobius"/>
    </source>
</evidence>
<keyword evidence="7 8" id="KW-0472">Membrane</keyword>
<gene>
    <name evidence="10" type="ORF">ACFPOE_09935</name>
</gene>
<feature type="transmembrane region" description="Helical" evidence="8">
    <location>
        <begin position="372"/>
        <end position="391"/>
    </location>
</feature>
<feature type="transmembrane region" description="Helical" evidence="8">
    <location>
        <begin position="107"/>
        <end position="135"/>
    </location>
</feature>
<dbReference type="PANTHER" id="PTHR43302:SF5">
    <property type="entry name" value="TRANSPORTER ARSB-RELATED"/>
    <property type="match status" value="1"/>
</dbReference>
<proteinExistence type="inferred from homology"/>
<dbReference type="PRINTS" id="PR00758">
    <property type="entry name" value="ARSENICPUMP"/>
</dbReference>
<keyword evidence="4" id="KW-1003">Cell membrane</keyword>
<comment type="caution">
    <text evidence="10">The sequence shown here is derived from an EMBL/GenBank/DDBJ whole genome shotgun (WGS) entry which is preliminary data.</text>
</comment>
<feature type="transmembrane region" description="Helical" evidence="8">
    <location>
        <begin position="186"/>
        <end position="207"/>
    </location>
</feature>